<gene>
    <name evidence="6" type="ORF">SS50377_16291</name>
    <name evidence="7" type="ORF">SS50377_21209</name>
</gene>
<evidence type="ECO:0000256" key="1">
    <source>
        <dbReference type="ARBA" id="ARBA00023002"/>
    </source>
</evidence>
<sequence length="300" mass="35124">MKTRIGLGTWRSEDQEAEQAVYNAIKIGYRYFDCAYEYGNEQGIGKGIATAIKNGLVQRNELFIATKLWQTHHKPEQVQEQLQLSLKNLQLEYLDLFIIHWPLQFIPGEDLYPRIDNQIQKDLGYTLQDTWRAMEQLVDKKLINYIGVSNYNVQLLQDLISYSKIKPHSNQIEVHPYLQQENLIKYCIQQNIIVTAYSPIGGKYDYGEHKNLTVQGDDQIMALSQKYNTTPVDVIISWHLQKYLNNYMVVPKSSNFYRLQQNFQPTLKLTTEDIQIINKLDKHSRLNDAAKVFWDTPVFE</sequence>
<proteinExistence type="predicted"/>
<protein>
    <submittedName>
        <fullName evidence="6">Aldose reductase</fullName>
    </submittedName>
</protein>
<evidence type="ECO:0000256" key="2">
    <source>
        <dbReference type="PIRSR" id="PIRSR000097-1"/>
    </source>
</evidence>
<evidence type="ECO:0000313" key="8">
    <source>
        <dbReference type="Proteomes" id="UP000018208"/>
    </source>
</evidence>
<evidence type="ECO:0000313" key="6">
    <source>
        <dbReference type="EMBL" id="EST43983.1"/>
    </source>
</evidence>
<feature type="active site" description="Proton donor" evidence="2">
    <location>
        <position position="38"/>
    </location>
</feature>
<evidence type="ECO:0000256" key="4">
    <source>
        <dbReference type="PIRSR" id="PIRSR000097-3"/>
    </source>
</evidence>
<dbReference type="PRINTS" id="PR00069">
    <property type="entry name" value="ALDKETRDTASE"/>
</dbReference>
<dbReference type="InterPro" id="IPR023210">
    <property type="entry name" value="NADP_OxRdtase_dom"/>
</dbReference>
<dbReference type="InterPro" id="IPR036812">
    <property type="entry name" value="NAD(P)_OxRdtase_dom_sf"/>
</dbReference>
<evidence type="ECO:0000259" key="5">
    <source>
        <dbReference type="Pfam" id="PF00248"/>
    </source>
</evidence>
<dbReference type="OrthoDB" id="416253at2759"/>
<evidence type="ECO:0000313" key="7">
    <source>
        <dbReference type="EMBL" id="KAH0577855.1"/>
    </source>
</evidence>
<keyword evidence="1" id="KW-0560">Oxidoreductase</keyword>
<evidence type="ECO:0000256" key="3">
    <source>
        <dbReference type="PIRSR" id="PIRSR000097-2"/>
    </source>
</evidence>
<dbReference type="AlphaFoldDB" id="V6LI37"/>
<dbReference type="SUPFAM" id="SSF51430">
    <property type="entry name" value="NAD(P)-linked oxidoreductase"/>
    <property type="match status" value="1"/>
</dbReference>
<dbReference type="GO" id="GO:0016616">
    <property type="term" value="F:oxidoreductase activity, acting on the CH-OH group of donors, NAD or NADP as acceptor"/>
    <property type="evidence" value="ECO:0007669"/>
    <property type="project" value="UniProtKB-ARBA"/>
</dbReference>
<dbReference type="Gene3D" id="3.20.20.100">
    <property type="entry name" value="NADP-dependent oxidoreductase domain"/>
    <property type="match status" value="1"/>
</dbReference>
<dbReference type="FunFam" id="3.20.20.100:FF:000002">
    <property type="entry name" value="2,5-diketo-D-gluconic acid reductase A"/>
    <property type="match status" value="1"/>
</dbReference>
<feature type="binding site" evidence="3">
    <location>
        <position position="100"/>
    </location>
    <ligand>
        <name>substrate</name>
    </ligand>
</feature>
<name>V6LI37_9EUKA</name>
<feature type="domain" description="NADP-dependent oxidoreductase" evidence="5">
    <location>
        <begin position="4"/>
        <end position="281"/>
    </location>
</feature>
<dbReference type="EMBL" id="KI546130">
    <property type="protein sequence ID" value="EST43983.1"/>
    <property type="molecule type" value="Genomic_DNA"/>
</dbReference>
<dbReference type="EMBL" id="AUWU02000001">
    <property type="protein sequence ID" value="KAH0577855.1"/>
    <property type="molecule type" value="Genomic_DNA"/>
</dbReference>
<dbReference type="VEuPathDB" id="GiardiaDB:SS50377_21209"/>
<reference evidence="6 7" key="1">
    <citation type="journal article" date="2014" name="PLoS Genet.">
        <title>The Genome of Spironucleus salmonicida Highlights a Fish Pathogen Adapted to Fluctuating Environments.</title>
        <authorList>
            <person name="Xu F."/>
            <person name="Jerlstrom-Hultqvist J."/>
            <person name="Einarsson E."/>
            <person name="Astvaldsson A."/>
            <person name="Svard S.G."/>
            <person name="Andersson J.O."/>
        </authorList>
    </citation>
    <scope>NUCLEOTIDE SEQUENCE</scope>
    <source>
        <strain evidence="7">ATCC 50377</strain>
    </source>
</reference>
<dbReference type="Pfam" id="PF00248">
    <property type="entry name" value="Aldo_ket_red"/>
    <property type="match status" value="1"/>
</dbReference>
<dbReference type="PANTHER" id="PTHR11732">
    <property type="entry name" value="ALDO/KETO REDUCTASE"/>
    <property type="match status" value="1"/>
</dbReference>
<dbReference type="InterPro" id="IPR020471">
    <property type="entry name" value="AKR"/>
</dbReference>
<dbReference type="Proteomes" id="UP000018208">
    <property type="component" value="Unassembled WGS sequence"/>
</dbReference>
<feature type="site" description="Lowers pKa of active site Tyr" evidence="4">
    <location>
        <position position="67"/>
    </location>
</feature>
<organism evidence="6">
    <name type="scientific">Spironucleus salmonicida</name>
    <dbReference type="NCBI Taxonomy" id="348837"/>
    <lineage>
        <taxon>Eukaryota</taxon>
        <taxon>Metamonada</taxon>
        <taxon>Diplomonadida</taxon>
        <taxon>Hexamitidae</taxon>
        <taxon>Hexamitinae</taxon>
        <taxon>Spironucleus</taxon>
    </lineage>
</organism>
<accession>V6LI37</accession>
<reference evidence="7" key="2">
    <citation type="submission" date="2020-12" db="EMBL/GenBank/DDBJ databases">
        <title>New Spironucleus salmonicida genome in near-complete chromosomes.</title>
        <authorList>
            <person name="Xu F."/>
            <person name="Kurt Z."/>
            <person name="Jimenez-Gonzalez A."/>
            <person name="Astvaldsson A."/>
            <person name="Andersson J.O."/>
            <person name="Svard S.G."/>
        </authorList>
    </citation>
    <scope>NUCLEOTIDE SEQUENCE</scope>
    <source>
        <strain evidence="7">ATCC 50377</strain>
    </source>
</reference>
<keyword evidence="8" id="KW-1185">Reference proteome</keyword>
<dbReference type="PIRSF" id="PIRSF000097">
    <property type="entry name" value="AKR"/>
    <property type="match status" value="1"/>
</dbReference>
<dbReference type="CDD" id="cd19128">
    <property type="entry name" value="AKR_GlAR-like"/>
    <property type="match status" value="1"/>
</dbReference>